<dbReference type="Pfam" id="PF03938">
    <property type="entry name" value="OmpH"/>
    <property type="match status" value="1"/>
</dbReference>
<evidence type="ECO:0000313" key="6">
    <source>
        <dbReference type="Proteomes" id="UP001597468"/>
    </source>
</evidence>
<feature type="coiled-coil region" evidence="3">
    <location>
        <begin position="38"/>
        <end position="102"/>
    </location>
</feature>
<comment type="caution">
    <text evidence="5">The sequence shown here is derived from an EMBL/GenBank/DDBJ whole genome shotgun (WGS) entry which is preliminary data.</text>
</comment>
<organism evidence="5 6">
    <name type="scientific">Salinimicrobium flavum</name>
    <dbReference type="NCBI Taxonomy" id="1737065"/>
    <lineage>
        <taxon>Bacteria</taxon>
        <taxon>Pseudomonadati</taxon>
        <taxon>Bacteroidota</taxon>
        <taxon>Flavobacteriia</taxon>
        <taxon>Flavobacteriales</taxon>
        <taxon>Flavobacteriaceae</taxon>
        <taxon>Salinimicrobium</taxon>
    </lineage>
</organism>
<feature type="signal peptide" evidence="4">
    <location>
        <begin position="1"/>
        <end position="19"/>
    </location>
</feature>
<dbReference type="Gene3D" id="3.30.910.20">
    <property type="entry name" value="Skp domain"/>
    <property type="match status" value="1"/>
</dbReference>
<dbReference type="InterPro" id="IPR005632">
    <property type="entry name" value="Chaperone_Skp"/>
</dbReference>
<keyword evidence="3" id="KW-0175">Coiled coil</keyword>
<evidence type="ECO:0000256" key="2">
    <source>
        <dbReference type="ARBA" id="ARBA00022729"/>
    </source>
</evidence>
<keyword evidence="2 4" id="KW-0732">Signal</keyword>
<dbReference type="PANTHER" id="PTHR35089:SF1">
    <property type="entry name" value="CHAPERONE PROTEIN SKP"/>
    <property type="match status" value="1"/>
</dbReference>
<dbReference type="InterPro" id="IPR024930">
    <property type="entry name" value="Skp_dom_sf"/>
</dbReference>
<sequence length="169" mass="19221">MKKFIVLSGLILLSFSTLAQSKVGSIDADYILANLPEMAEVNEDLKSYNEELQKELQTSIQSYETQVKDYQANNATFSEEEKKVKEEEIISLENEIKGFRQKAGVMMQMKRNELTRPLYEKINTAMLKVIETENYTQILHAGGNSIAYSSPEFDITLKVLELLGITIEN</sequence>
<evidence type="ECO:0000256" key="1">
    <source>
        <dbReference type="ARBA" id="ARBA00009091"/>
    </source>
</evidence>
<name>A0ABW5J098_9FLAO</name>
<dbReference type="Proteomes" id="UP001597468">
    <property type="component" value="Unassembled WGS sequence"/>
</dbReference>
<reference evidence="6" key="1">
    <citation type="journal article" date="2019" name="Int. J. Syst. Evol. Microbiol.">
        <title>The Global Catalogue of Microorganisms (GCM) 10K type strain sequencing project: providing services to taxonomists for standard genome sequencing and annotation.</title>
        <authorList>
            <consortium name="The Broad Institute Genomics Platform"/>
            <consortium name="The Broad Institute Genome Sequencing Center for Infectious Disease"/>
            <person name="Wu L."/>
            <person name="Ma J."/>
        </authorList>
    </citation>
    <scope>NUCLEOTIDE SEQUENCE [LARGE SCALE GENOMIC DNA]</scope>
    <source>
        <strain evidence="6">KCTC 42585</strain>
    </source>
</reference>
<keyword evidence="6" id="KW-1185">Reference proteome</keyword>
<comment type="similarity">
    <text evidence="1">Belongs to the Skp family.</text>
</comment>
<dbReference type="SUPFAM" id="SSF111384">
    <property type="entry name" value="OmpH-like"/>
    <property type="match status" value="1"/>
</dbReference>
<dbReference type="RefSeq" id="WP_380750931.1">
    <property type="nucleotide sequence ID" value="NZ_JBHULT010000008.1"/>
</dbReference>
<evidence type="ECO:0000313" key="5">
    <source>
        <dbReference type="EMBL" id="MFD2517880.1"/>
    </source>
</evidence>
<protein>
    <submittedName>
        <fullName evidence="5">OmpH family outer membrane protein</fullName>
    </submittedName>
</protein>
<evidence type="ECO:0000256" key="3">
    <source>
        <dbReference type="SAM" id="Coils"/>
    </source>
</evidence>
<accession>A0ABW5J098</accession>
<dbReference type="PANTHER" id="PTHR35089">
    <property type="entry name" value="CHAPERONE PROTEIN SKP"/>
    <property type="match status" value="1"/>
</dbReference>
<proteinExistence type="inferred from homology"/>
<gene>
    <name evidence="5" type="ORF">ACFSTG_08255</name>
</gene>
<dbReference type="SMART" id="SM00935">
    <property type="entry name" value="OmpH"/>
    <property type="match status" value="1"/>
</dbReference>
<dbReference type="EMBL" id="JBHULT010000008">
    <property type="protein sequence ID" value="MFD2517880.1"/>
    <property type="molecule type" value="Genomic_DNA"/>
</dbReference>
<evidence type="ECO:0000256" key="4">
    <source>
        <dbReference type="SAM" id="SignalP"/>
    </source>
</evidence>
<feature type="chain" id="PRO_5046008624" evidence="4">
    <location>
        <begin position="20"/>
        <end position="169"/>
    </location>
</feature>